<dbReference type="PANTHER" id="PTHR43364:SF18">
    <property type="entry name" value="OXIDOREDUCTASE"/>
    <property type="match status" value="1"/>
</dbReference>
<dbReference type="InterPro" id="IPR036812">
    <property type="entry name" value="NAD(P)_OxRdtase_dom_sf"/>
</dbReference>
<evidence type="ECO:0000313" key="4">
    <source>
        <dbReference type="Proteomes" id="UP000646478"/>
    </source>
</evidence>
<evidence type="ECO:0000259" key="2">
    <source>
        <dbReference type="Pfam" id="PF00248"/>
    </source>
</evidence>
<dbReference type="AlphaFoldDB" id="A0A916S5I0"/>
<dbReference type="CDD" id="cd19091">
    <property type="entry name" value="AKR_PsAKR"/>
    <property type="match status" value="1"/>
</dbReference>
<dbReference type="Proteomes" id="UP000646478">
    <property type="component" value="Unassembled WGS sequence"/>
</dbReference>
<dbReference type="SUPFAM" id="SSF51430">
    <property type="entry name" value="NAD(P)-linked oxidoreductase"/>
    <property type="match status" value="1"/>
</dbReference>
<keyword evidence="4" id="KW-1185">Reference proteome</keyword>
<reference evidence="3" key="1">
    <citation type="journal article" date="2014" name="Int. J. Syst. Evol. Microbiol.">
        <title>Complete genome sequence of Corynebacterium casei LMG S-19264T (=DSM 44701T), isolated from a smear-ripened cheese.</title>
        <authorList>
            <consortium name="US DOE Joint Genome Institute (JGI-PGF)"/>
            <person name="Walter F."/>
            <person name="Albersmeier A."/>
            <person name="Kalinowski J."/>
            <person name="Ruckert C."/>
        </authorList>
    </citation>
    <scope>NUCLEOTIDE SEQUENCE</scope>
    <source>
        <strain evidence="3">CGMCC 1.15082</strain>
    </source>
</reference>
<organism evidence="3 4">
    <name type="scientific">Brucella endophytica</name>
    <dbReference type="NCBI Taxonomy" id="1963359"/>
    <lineage>
        <taxon>Bacteria</taxon>
        <taxon>Pseudomonadati</taxon>
        <taxon>Pseudomonadota</taxon>
        <taxon>Alphaproteobacteria</taxon>
        <taxon>Hyphomicrobiales</taxon>
        <taxon>Brucellaceae</taxon>
        <taxon>Brucella/Ochrobactrum group</taxon>
        <taxon>Brucella</taxon>
    </lineage>
</organism>
<dbReference type="Pfam" id="PF00248">
    <property type="entry name" value="Aldo_ket_red"/>
    <property type="match status" value="1"/>
</dbReference>
<proteinExistence type="predicted"/>
<name>A0A916S5I0_9HYPH</name>
<feature type="domain" description="NADP-dependent oxidoreductase" evidence="2">
    <location>
        <begin position="15"/>
        <end position="320"/>
    </location>
</feature>
<comment type="caution">
    <text evidence="3">The sequence shown here is derived from an EMBL/GenBank/DDBJ whole genome shotgun (WGS) entry which is preliminary data.</text>
</comment>
<protein>
    <submittedName>
        <fullName evidence="3">Aldo/keto reductase</fullName>
    </submittedName>
</protein>
<dbReference type="Gene3D" id="3.20.20.100">
    <property type="entry name" value="NADP-dependent oxidoreductase domain"/>
    <property type="match status" value="1"/>
</dbReference>
<accession>A0A916S5I0</accession>
<dbReference type="PANTHER" id="PTHR43364">
    <property type="entry name" value="NADH-SPECIFIC METHYLGLYOXAL REDUCTASE-RELATED"/>
    <property type="match status" value="1"/>
</dbReference>
<dbReference type="EMBL" id="BMHH01000003">
    <property type="protein sequence ID" value="GGA85218.1"/>
    <property type="molecule type" value="Genomic_DNA"/>
</dbReference>
<dbReference type="FunFam" id="3.20.20.100:FF:000004">
    <property type="entry name" value="Oxidoreductase, aldo/keto reductase"/>
    <property type="match status" value="1"/>
</dbReference>
<sequence>MRYNILGRTGLFVSELCLGTMTFGGGSGIYSSMGGLQQKEADGLVKTAIDAGINFIDTSDVYSKGHSEQITGQALRNLGIAREDVIVATKFFGPTGDGPNARGTSRSHMLYALEGSLKRLQVDHIDLYQIHGFDQITPIEETLRALETVVQQGKVRYIGVSNWAAWQIAKAVGISNQFNLARFASLQAHYTIAGRDLERELVPMMESEGIGLMVWSPLAGGFLSGKYSRDGAKEGDNRRATFDFPPVNEERGYNVIDAMKPIAEAKDVSIAQVALAWLLHQKAVTSVIIGAKKPEQLDDNIAATKVVLTDAELKTLDEVSKLPAEYPGWVFEFQSKVRGDQLKQEPRGT</sequence>
<evidence type="ECO:0000256" key="1">
    <source>
        <dbReference type="ARBA" id="ARBA00023002"/>
    </source>
</evidence>
<keyword evidence="1" id="KW-0560">Oxidoreductase</keyword>
<gene>
    <name evidence="3" type="ORF">GCM10011491_10980</name>
</gene>
<dbReference type="InterPro" id="IPR023210">
    <property type="entry name" value="NADP_OxRdtase_dom"/>
</dbReference>
<evidence type="ECO:0000313" key="3">
    <source>
        <dbReference type="EMBL" id="GGA85218.1"/>
    </source>
</evidence>
<dbReference type="RefSeq" id="WP_188822267.1">
    <property type="nucleotide sequence ID" value="NZ_BMHH01000003.1"/>
</dbReference>
<dbReference type="InterPro" id="IPR050523">
    <property type="entry name" value="AKR_Detox_Biosynth"/>
</dbReference>
<dbReference type="GO" id="GO:0016491">
    <property type="term" value="F:oxidoreductase activity"/>
    <property type="evidence" value="ECO:0007669"/>
    <property type="project" value="UniProtKB-KW"/>
</dbReference>
<reference evidence="3" key="2">
    <citation type="submission" date="2020-09" db="EMBL/GenBank/DDBJ databases">
        <authorList>
            <person name="Sun Q."/>
            <person name="Zhou Y."/>
        </authorList>
    </citation>
    <scope>NUCLEOTIDE SEQUENCE</scope>
    <source>
        <strain evidence="3">CGMCC 1.15082</strain>
    </source>
</reference>
<dbReference type="GO" id="GO:0005829">
    <property type="term" value="C:cytosol"/>
    <property type="evidence" value="ECO:0007669"/>
    <property type="project" value="TreeGrafter"/>
</dbReference>